<reference evidence="6 7" key="1">
    <citation type="submission" date="2019-03" db="EMBL/GenBank/DDBJ databases">
        <title>Seongchinamella monodicae gen. nov., sp. nov., a novel member of the Gammaproteobacteria isolated from a tidal mudflat of beach.</title>
        <authorList>
            <person name="Yang H.G."/>
            <person name="Kang J.W."/>
            <person name="Lee S.D."/>
        </authorList>
    </citation>
    <scope>NUCLEOTIDE SEQUENCE [LARGE SCALE GENOMIC DNA]</scope>
    <source>
        <strain evidence="6 7">GH4-78</strain>
    </source>
</reference>
<dbReference type="InterPro" id="IPR017871">
    <property type="entry name" value="ABC_transporter-like_CS"/>
</dbReference>
<evidence type="ECO:0000256" key="1">
    <source>
        <dbReference type="ARBA" id="ARBA00022448"/>
    </source>
</evidence>
<dbReference type="InterPro" id="IPR029024">
    <property type="entry name" value="TerB-like"/>
</dbReference>
<evidence type="ECO:0000259" key="5">
    <source>
        <dbReference type="PROSITE" id="PS50893"/>
    </source>
</evidence>
<feature type="domain" description="ABC transporter" evidence="5">
    <location>
        <begin position="5"/>
        <end position="245"/>
    </location>
</feature>
<dbReference type="InterPro" id="IPR027417">
    <property type="entry name" value="P-loop_NTPase"/>
</dbReference>
<comment type="similarity">
    <text evidence="4">Belongs to the ABC transporter superfamily. Macrolide exporter (TC 3.A.1.122) family.</text>
</comment>
<dbReference type="SMART" id="SM00382">
    <property type="entry name" value="AAA"/>
    <property type="match status" value="1"/>
</dbReference>
<dbReference type="GO" id="GO:0022857">
    <property type="term" value="F:transmembrane transporter activity"/>
    <property type="evidence" value="ECO:0007669"/>
    <property type="project" value="TreeGrafter"/>
</dbReference>
<dbReference type="InterPro" id="IPR003439">
    <property type="entry name" value="ABC_transporter-like_ATP-bd"/>
</dbReference>
<keyword evidence="2" id="KW-0547">Nucleotide-binding</keyword>
<dbReference type="GO" id="GO:1902495">
    <property type="term" value="C:transmembrane transporter complex"/>
    <property type="evidence" value="ECO:0007669"/>
    <property type="project" value="UniProtKB-ARBA"/>
</dbReference>
<comment type="caution">
    <text evidence="6">The sequence shown here is derived from an EMBL/GenBank/DDBJ whole genome shotgun (WGS) entry which is preliminary data.</text>
</comment>
<dbReference type="InterPro" id="IPR014324">
    <property type="entry name" value="ABC_heterocyst_DevA"/>
</dbReference>
<dbReference type="AlphaFoldDB" id="A0A4R5LT83"/>
<dbReference type="CDD" id="cd03255">
    <property type="entry name" value="ABC_MJ0796_LolCDE_FtsE"/>
    <property type="match status" value="1"/>
</dbReference>
<dbReference type="Pfam" id="PF00005">
    <property type="entry name" value="ABC_tran"/>
    <property type="match status" value="1"/>
</dbReference>
<dbReference type="NCBIfam" id="TIGR02982">
    <property type="entry name" value="heterocyst_DevA"/>
    <property type="match status" value="1"/>
</dbReference>
<protein>
    <submittedName>
        <fullName evidence="6">ATP-binding cassette domain-containing protein</fullName>
    </submittedName>
</protein>
<accession>A0A4R5LT83</accession>
<organism evidence="6 7">
    <name type="scientific">Seongchinamella unica</name>
    <dbReference type="NCBI Taxonomy" id="2547392"/>
    <lineage>
        <taxon>Bacteria</taxon>
        <taxon>Pseudomonadati</taxon>
        <taxon>Pseudomonadota</taxon>
        <taxon>Gammaproteobacteria</taxon>
        <taxon>Cellvibrionales</taxon>
        <taxon>Halieaceae</taxon>
        <taxon>Seongchinamella</taxon>
    </lineage>
</organism>
<proteinExistence type="inferred from homology"/>
<sequence>MSAPVQIESVTYSYKTAVSERKVLNDVSLRIEPGEIVILTGPSGSGKTTLITLIGALRSAQEGSVQVLGHELRDAGEKEMTRVRRQIGYIFQQHNLLDSLTVAENVMMSLQLCDEKLSSAEQRQRVVEVLSQVGLEEHVDKYPRALSGGQKQRAGIARALVTRPTLILADEPTASLDKESGRTVVELIQALCQEQGASVVLVTHDNRILDVADRILHLEDGEIQSISEAVSANTSQMLRLLDRHDPQASLYLSAFSLALTRVAMADNTIDDTERDMIRTVLNQSSDLGQGEVDLVMELAMSQVRCKSAINGQAHSIFSEEQARHFIDSMHAVAAADGETSPEELAEIRKIAEELGFPVPS</sequence>
<dbReference type="GO" id="GO:0005524">
    <property type="term" value="F:ATP binding"/>
    <property type="evidence" value="ECO:0007669"/>
    <property type="project" value="UniProtKB-KW"/>
</dbReference>
<keyword evidence="1" id="KW-0813">Transport</keyword>
<dbReference type="InterPro" id="IPR015854">
    <property type="entry name" value="ABC_transpr_LolD-like"/>
</dbReference>
<dbReference type="PANTHER" id="PTHR24220:SF376">
    <property type="entry name" value="ABC TRANSPORTER"/>
    <property type="match status" value="1"/>
</dbReference>
<dbReference type="InterPro" id="IPR017911">
    <property type="entry name" value="MacB-like_ATP-bd"/>
</dbReference>
<dbReference type="Proteomes" id="UP000295554">
    <property type="component" value="Unassembled WGS sequence"/>
</dbReference>
<evidence type="ECO:0000313" key="6">
    <source>
        <dbReference type="EMBL" id="TDG14111.1"/>
    </source>
</evidence>
<dbReference type="InterPro" id="IPR007791">
    <property type="entry name" value="DjlA_N"/>
</dbReference>
<dbReference type="PANTHER" id="PTHR24220">
    <property type="entry name" value="IMPORT ATP-BINDING PROTEIN"/>
    <property type="match status" value="1"/>
</dbReference>
<dbReference type="RefSeq" id="WP_133212749.1">
    <property type="nucleotide sequence ID" value="NZ_SMSE01000002.1"/>
</dbReference>
<dbReference type="SUPFAM" id="SSF158682">
    <property type="entry name" value="TerB-like"/>
    <property type="match status" value="1"/>
</dbReference>
<gene>
    <name evidence="6" type="ORF">E2F43_11545</name>
</gene>
<dbReference type="OrthoDB" id="9786950at2"/>
<evidence type="ECO:0000313" key="7">
    <source>
        <dbReference type="Proteomes" id="UP000295554"/>
    </source>
</evidence>
<dbReference type="Gene3D" id="3.40.50.300">
    <property type="entry name" value="P-loop containing nucleotide triphosphate hydrolases"/>
    <property type="match status" value="1"/>
</dbReference>
<dbReference type="FunFam" id="3.40.50.300:FF:000032">
    <property type="entry name" value="Export ABC transporter ATP-binding protein"/>
    <property type="match status" value="1"/>
</dbReference>
<evidence type="ECO:0000256" key="3">
    <source>
        <dbReference type="ARBA" id="ARBA00022840"/>
    </source>
</evidence>
<dbReference type="Gene3D" id="1.10.3680.10">
    <property type="entry name" value="TerB-like"/>
    <property type="match status" value="1"/>
</dbReference>
<evidence type="ECO:0000256" key="4">
    <source>
        <dbReference type="ARBA" id="ARBA00038388"/>
    </source>
</evidence>
<keyword evidence="3 6" id="KW-0067">ATP-binding</keyword>
<dbReference type="GO" id="GO:0016887">
    <property type="term" value="F:ATP hydrolysis activity"/>
    <property type="evidence" value="ECO:0007669"/>
    <property type="project" value="InterPro"/>
</dbReference>
<dbReference type="InterPro" id="IPR003593">
    <property type="entry name" value="AAA+_ATPase"/>
</dbReference>
<name>A0A4R5LT83_9GAMM</name>
<dbReference type="PROSITE" id="PS00211">
    <property type="entry name" value="ABC_TRANSPORTER_1"/>
    <property type="match status" value="1"/>
</dbReference>
<dbReference type="SUPFAM" id="SSF52540">
    <property type="entry name" value="P-loop containing nucleoside triphosphate hydrolases"/>
    <property type="match status" value="1"/>
</dbReference>
<dbReference type="PROSITE" id="PS50893">
    <property type="entry name" value="ABC_TRANSPORTER_2"/>
    <property type="match status" value="1"/>
</dbReference>
<keyword evidence="7" id="KW-1185">Reference proteome</keyword>
<dbReference type="Pfam" id="PF05099">
    <property type="entry name" value="TerB"/>
    <property type="match status" value="1"/>
</dbReference>
<dbReference type="GO" id="GO:0005886">
    <property type="term" value="C:plasma membrane"/>
    <property type="evidence" value="ECO:0007669"/>
    <property type="project" value="TreeGrafter"/>
</dbReference>
<dbReference type="EMBL" id="SMSE01000002">
    <property type="protein sequence ID" value="TDG14111.1"/>
    <property type="molecule type" value="Genomic_DNA"/>
</dbReference>
<evidence type="ECO:0000256" key="2">
    <source>
        <dbReference type="ARBA" id="ARBA00022741"/>
    </source>
</evidence>